<keyword evidence="2" id="KW-1185">Reference proteome</keyword>
<proteinExistence type="predicted"/>
<dbReference type="OrthoDB" id="6242288at2"/>
<evidence type="ECO:0000313" key="2">
    <source>
        <dbReference type="Proteomes" id="UP000032749"/>
    </source>
</evidence>
<dbReference type="HOGENOM" id="CLU_2937075_0_0_6"/>
<name>R4YSK7_OLEAN</name>
<organism evidence="1 2">
    <name type="scientific">Oleispira antarctica RB-8</name>
    <dbReference type="NCBI Taxonomy" id="698738"/>
    <lineage>
        <taxon>Bacteria</taxon>
        <taxon>Pseudomonadati</taxon>
        <taxon>Pseudomonadota</taxon>
        <taxon>Gammaproteobacteria</taxon>
        <taxon>Oceanospirillales</taxon>
        <taxon>Oceanospirillaceae</taxon>
        <taxon>Oleispira</taxon>
    </lineage>
</organism>
<dbReference type="Proteomes" id="UP000032749">
    <property type="component" value="Chromosome"/>
</dbReference>
<reference evidence="1 2" key="1">
    <citation type="journal article" date="2013" name="Nat. Commun.">
        <title>Genome sequence and functional genomic analysis of the oil-degrading bacterium Oleispira antarctica.</title>
        <authorList>
            <person name="Kube M."/>
            <person name="Chernikova T.N."/>
            <person name="Al-Ramahi Y."/>
            <person name="Beloqui A."/>
            <person name="Lopez-Cortez N."/>
            <person name="Guazzaroni M.E."/>
            <person name="Heipieper H.J."/>
            <person name="Klages S."/>
            <person name="Kotsyurbenko O.R."/>
            <person name="Langer I."/>
            <person name="Nechitaylo T.Y."/>
            <person name="Lunsdorf H."/>
            <person name="Fernandez M."/>
            <person name="Juarez S."/>
            <person name="Ciordia S."/>
            <person name="Singer A."/>
            <person name="Kagan O."/>
            <person name="Egorova O."/>
            <person name="Petit P.A."/>
            <person name="Stogios P."/>
            <person name="Kim Y."/>
            <person name="Tchigvintsev A."/>
            <person name="Flick R."/>
            <person name="Denaro R."/>
            <person name="Genovese M."/>
            <person name="Albar J.P."/>
            <person name="Reva O.N."/>
            <person name="Martinez-Gomariz M."/>
            <person name="Tran H."/>
            <person name="Ferrer M."/>
            <person name="Savchenko A."/>
            <person name="Yakunin A.F."/>
            <person name="Yakimov M.M."/>
            <person name="Golyshina O.V."/>
            <person name="Reinhardt R."/>
            <person name="Golyshin P.N."/>
        </authorList>
    </citation>
    <scope>NUCLEOTIDE SEQUENCE [LARGE SCALE GENOMIC DNA]</scope>
</reference>
<sequence length="60" mass="6190">MSENITWSSSIDGDLGTGTIINATLTEGVQTITATVMDSEGLTPEFATTLQVTVTQGGVQ</sequence>
<accession>R4YSK7</accession>
<evidence type="ECO:0000313" key="1">
    <source>
        <dbReference type="EMBL" id="CCK77915.1"/>
    </source>
</evidence>
<dbReference type="KEGG" id="oai:OLEAN_C37390"/>
<protein>
    <recommendedName>
        <fullName evidence="3">Bacterial Ig-like domain-containing protein</fullName>
    </recommendedName>
</protein>
<dbReference type="EMBL" id="FO203512">
    <property type="protein sequence ID" value="CCK77915.1"/>
    <property type="molecule type" value="Genomic_DNA"/>
</dbReference>
<evidence type="ECO:0008006" key="3">
    <source>
        <dbReference type="Google" id="ProtNLM"/>
    </source>
</evidence>
<gene>
    <name evidence="1" type="ORF">OLEAN_C37390</name>
</gene>
<dbReference type="AlphaFoldDB" id="R4YSK7"/>